<dbReference type="GO" id="GO:0033063">
    <property type="term" value="C:Rad51B-Rad51C-Rad51D-XRCC2 complex"/>
    <property type="evidence" value="ECO:0007669"/>
    <property type="project" value="InterPro"/>
</dbReference>
<evidence type="ECO:0000313" key="2">
    <source>
        <dbReference type="EMBL" id="KAL1499028.1"/>
    </source>
</evidence>
<dbReference type="Proteomes" id="UP001515480">
    <property type="component" value="Unassembled WGS sequence"/>
</dbReference>
<feature type="region of interest" description="Disordered" evidence="1">
    <location>
        <begin position="1"/>
        <end position="27"/>
    </location>
</feature>
<name>A0AB34IGY4_PRYPA</name>
<dbReference type="GO" id="GO:0005657">
    <property type="term" value="C:replication fork"/>
    <property type="evidence" value="ECO:0007669"/>
    <property type="project" value="InterPro"/>
</dbReference>
<dbReference type="PANTHER" id="PTHR46644:SF2">
    <property type="entry name" value="DNA REPAIR PROTEIN XRCC2"/>
    <property type="match status" value="1"/>
</dbReference>
<dbReference type="AlphaFoldDB" id="A0AB34IGY4"/>
<evidence type="ECO:0008006" key="4">
    <source>
        <dbReference type="Google" id="ProtNLM"/>
    </source>
</evidence>
<gene>
    <name evidence="2" type="ORF">AB1Y20_013544</name>
</gene>
<protein>
    <recommendedName>
        <fullName evidence="4">DNA recombination and repair protein Rad51-like C-terminal domain-containing protein</fullName>
    </recommendedName>
</protein>
<reference evidence="2 3" key="1">
    <citation type="journal article" date="2024" name="Science">
        <title>Giant polyketide synthase enzymes in the biosynthesis of giant marine polyether toxins.</title>
        <authorList>
            <person name="Fallon T.R."/>
            <person name="Shende V.V."/>
            <person name="Wierzbicki I.H."/>
            <person name="Pendleton A.L."/>
            <person name="Watervoot N.F."/>
            <person name="Auber R.P."/>
            <person name="Gonzalez D.J."/>
            <person name="Wisecaver J.H."/>
            <person name="Moore B.S."/>
        </authorList>
    </citation>
    <scope>NUCLEOTIDE SEQUENCE [LARGE SCALE GENOMIC DNA]</scope>
    <source>
        <strain evidence="2 3">12B1</strain>
    </source>
</reference>
<dbReference type="GO" id="GO:0000724">
    <property type="term" value="P:double-strand break repair via homologous recombination"/>
    <property type="evidence" value="ECO:0007669"/>
    <property type="project" value="InterPro"/>
</dbReference>
<organism evidence="2 3">
    <name type="scientific">Prymnesium parvum</name>
    <name type="common">Toxic golden alga</name>
    <dbReference type="NCBI Taxonomy" id="97485"/>
    <lineage>
        <taxon>Eukaryota</taxon>
        <taxon>Haptista</taxon>
        <taxon>Haptophyta</taxon>
        <taxon>Prymnesiophyceae</taxon>
        <taxon>Prymnesiales</taxon>
        <taxon>Prymnesiaceae</taxon>
        <taxon>Prymnesium</taxon>
    </lineage>
</organism>
<dbReference type="InterPro" id="IPR030547">
    <property type="entry name" value="XRCC2"/>
</dbReference>
<dbReference type="Gene3D" id="3.40.50.300">
    <property type="entry name" value="P-loop containing nucleotide triphosphate hydrolases"/>
    <property type="match status" value="1"/>
</dbReference>
<sequence length="364" mass="39391">MSTLPFPSHHPPSTSIDRATERASPPFRPQTACDLFRRIHEPRMLLLSSLRICAGDMIEVCGDRSSGKTTLLVECAIRCVLPKGAGGVPLDGYGAVAIVIDTEGNFSVQRVASLIYTRLLHAGLDDRRATVETARCLERLHLSRPTTRRELLLSLASLCRPEHDPPATMLLIDRSDAPPLSSPPPPPCFPTPSAAAPLVPSPHQSLPAAQHLRLPVGPACVQPAARRAAVGGGLRRAGIPPAPRRASLPRSHTALRGRAAQLTSILQWLQQERQLLVLWARTPSSSHGAGFEFPAVHASPLWTALTTQRLRLRKVRGGRIDGPTFQALLDTELNALKDASSAFPLRFHVVSDSVGVHLRPILTQ</sequence>
<dbReference type="SUPFAM" id="SSF52540">
    <property type="entry name" value="P-loop containing nucleoside triphosphate hydrolases"/>
    <property type="match status" value="1"/>
</dbReference>
<evidence type="ECO:0000313" key="3">
    <source>
        <dbReference type="Proteomes" id="UP001515480"/>
    </source>
</evidence>
<comment type="caution">
    <text evidence="2">The sequence shown here is derived from an EMBL/GenBank/DDBJ whole genome shotgun (WGS) entry which is preliminary data.</text>
</comment>
<proteinExistence type="predicted"/>
<feature type="compositionally biased region" description="Polar residues" evidence="1">
    <location>
        <begin position="1"/>
        <end position="17"/>
    </location>
</feature>
<dbReference type="PANTHER" id="PTHR46644">
    <property type="entry name" value="DNA REPAIR PROTEIN XRCC2"/>
    <property type="match status" value="1"/>
</dbReference>
<accession>A0AB34IGY4</accession>
<evidence type="ECO:0000256" key="1">
    <source>
        <dbReference type="SAM" id="MobiDB-lite"/>
    </source>
</evidence>
<dbReference type="InterPro" id="IPR027417">
    <property type="entry name" value="P-loop_NTPase"/>
</dbReference>
<keyword evidence="3" id="KW-1185">Reference proteome</keyword>
<dbReference type="EMBL" id="JBGBPQ010000026">
    <property type="protein sequence ID" value="KAL1499028.1"/>
    <property type="molecule type" value="Genomic_DNA"/>
</dbReference>